<dbReference type="CDD" id="cd06410">
    <property type="entry name" value="PB1_UP2"/>
    <property type="match status" value="1"/>
</dbReference>
<evidence type="ECO:0000256" key="1">
    <source>
        <dbReference type="SAM" id="MobiDB-lite"/>
    </source>
</evidence>
<feature type="domain" description="PB1" evidence="2">
    <location>
        <begin position="28"/>
        <end position="112"/>
    </location>
</feature>
<accession>A0A9Q0GKW9</accession>
<dbReference type="InterPro" id="IPR053198">
    <property type="entry name" value="Gynoecium_Dev_Regulator"/>
</dbReference>
<evidence type="ECO:0000313" key="3">
    <source>
        <dbReference type="EMBL" id="KAJ4850865.1"/>
    </source>
</evidence>
<dbReference type="Gene3D" id="3.10.20.90">
    <property type="entry name" value="Phosphatidylinositol 3-kinase Catalytic Subunit, Chain A, domain 1"/>
    <property type="match status" value="1"/>
</dbReference>
<organism evidence="3 4">
    <name type="scientific">Turnera subulata</name>
    <dbReference type="NCBI Taxonomy" id="218843"/>
    <lineage>
        <taxon>Eukaryota</taxon>
        <taxon>Viridiplantae</taxon>
        <taxon>Streptophyta</taxon>
        <taxon>Embryophyta</taxon>
        <taxon>Tracheophyta</taxon>
        <taxon>Spermatophyta</taxon>
        <taxon>Magnoliopsida</taxon>
        <taxon>eudicotyledons</taxon>
        <taxon>Gunneridae</taxon>
        <taxon>Pentapetalae</taxon>
        <taxon>rosids</taxon>
        <taxon>fabids</taxon>
        <taxon>Malpighiales</taxon>
        <taxon>Passifloraceae</taxon>
        <taxon>Turnera</taxon>
    </lineage>
</organism>
<dbReference type="InterPro" id="IPR000270">
    <property type="entry name" value="PB1_dom"/>
</dbReference>
<dbReference type="AlphaFoldDB" id="A0A9Q0GKW9"/>
<reference evidence="3" key="1">
    <citation type="submission" date="2022-02" db="EMBL/GenBank/DDBJ databases">
        <authorList>
            <person name="Henning P.M."/>
            <person name="McCubbin A.G."/>
            <person name="Shore J.S."/>
        </authorList>
    </citation>
    <scope>NUCLEOTIDE SEQUENCE</scope>
    <source>
        <strain evidence="3">F60SS</strain>
        <tissue evidence="3">Leaves</tissue>
    </source>
</reference>
<feature type="region of interest" description="Disordered" evidence="1">
    <location>
        <begin position="113"/>
        <end position="135"/>
    </location>
</feature>
<keyword evidence="4" id="KW-1185">Reference proteome</keyword>
<evidence type="ECO:0000259" key="2">
    <source>
        <dbReference type="SMART" id="SM00666"/>
    </source>
</evidence>
<dbReference type="SMART" id="SM00666">
    <property type="entry name" value="PB1"/>
    <property type="match status" value="1"/>
</dbReference>
<dbReference type="OrthoDB" id="1914296at2759"/>
<dbReference type="EMBL" id="JAKUCV010000197">
    <property type="protein sequence ID" value="KAJ4850865.1"/>
    <property type="molecule type" value="Genomic_DNA"/>
</dbReference>
<dbReference type="SUPFAM" id="SSF54277">
    <property type="entry name" value="CAD &amp; PB1 domains"/>
    <property type="match status" value="1"/>
</dbReference>
<gene>
    <name evidence="3" type="ORF">Tsubulata_007100</name>
</gene>
<proteinExistence type="predicted"/>
<sequence length="191" mass="21343">MVSDSETKKSPVTVKFLCSYGGKILPRSVDGKLRYVGGLTRVLAVDRSISFAELMVKLGEFCGYSVELKCQLPKGDLETLISVKSDEELANLIEEYDRVAPGSKIRAVLTPPKSLKTVSPPPSAPASVDYTATRSPYDSPDYRRYRSNSPSFGCYGDSGRFRYDYSRRGLAQHQRTTTTLCWDPRCYGYCY</sequence>
<dbReference type="PANTHER" id="PTHR31066:SF66">
    <property type="entry name" value="PB1 DOMAIN-CONTAINING PROTEIN"/>
    <property type="match status" value="1"/>
</dbReference>
<dbReference type="Proteomes" id="UP001141552">
    <property type="component" value="Unassembled WGS sequence"/>
</dbReference>
<name>A0A9Q0GKW9_9ROSI</name>
<dbReference type="PANTHER" id="PTHR31066">
    <property type="entry name" value="OS05G0427100 PROTEIN-RELATED"/>
    <property type="match status" value="1"/>
</dbReference>
<evidence type="ECO:0000313" key="4">
    <source>
        <dbReference type="Proteomes" id="UP001141552"/>
    </source>
</evidence>
<comment type="caution">
    <text evidence="3">The sequence shown here is derived from an EMBL/GenBank/DDBJ whole genome shotgun (WGS) entry which is preliminary data.</text>
</comment>
<reference evidence="3" key="2">
    <citation type="journal article" date="2023" name="Plants (Basel)">
        <title>Annotation of the Turnera subulata (Passifloraceae) Draft Genome Reveals the S-Locus Evolved after the Divergence of Turneroideae from Passifloroideae in a Stepwise Manner.</title>
        <authorList>
            <person name="Henning P.M."/>
            <person name="Roalson E.H."/>
            <person name="Mir W."/>
            <person name="McCubbin A.G."/>
            <person name="Shore J.S."/>
        </authorList>
    </citation>
    <scope>NUCLEOTIDE SEQUENCE</scope>
    <source>
        <strain evidence="3">F60SS</strain>
    </source>
</reference>
<protein>
    <recommendedName>
        <fullName evidence="2">PB1 domain-containing protein</fullName>
    </recommendedName>
</protein>
<dbReference type="Pfam" id="PF00564">
    <property type="entry name" value="PB1"/>
    <property type="match status" value="1"/>
</dbReference>